<dbReference type="Proteomes" id="UP001178662">
    <property type="component" value="Chromosome"/>
</dbReference>
<dbReference type="AlphaFoldDB" id="A0AA95EUR3"/>
<evidence type="ECO:0000313" key="1">
    <source>
        <dbReference type="EMBL" id="WEK53276.1"/>
    </source>
</evidence>
<protein>
    <submittedName>
        <fullName evidence="1">Uncharacterized protein</fullName>
    </submittedName>
</protein>
<name>A0AA95EUR3_9BACL</name>
<sequence length="91" mass="10895">MNSTHEGYAKLLEQYEEAQAMIDHMALQLRFVWKNTKERSFVNPTNHAWKEFGYLENCIKRLELQINEMMVVAHDFRRSFQTEVEEGDKDV</sequence>
<evidence type="ECO:0000313" key="2">
    <source>
        <dbReference type="Proteomes" id="UP001178662"/>
    </source>
</evidence>
<organism evidence="1 2">
    <name type="scientific">Candidatus Cohnella colombiensis</name>
    <dbReference type="NCBI Taxonomy" id="3121368"/>
    <lineage>
        <taxon>Bacteria</taxon>
        <taxon>Bacillati</taxon>
        <taxon>Bacillota</taxon>
        <taxon>Bacilli</taxon>
        <taxon>Bacillales</taxon>
        <taxon>Paenibacillaceae</taxon>
        <taxon>Cohnella</taxon>
    </lineage>
</organism>
<proteinExistence type="predicted"/>
<dbReference type="EMBL" id="CP119317">
    <property type="protein sequence ID" value="WEK53276.1"/>
    <property type="molecule type" value="Genomic_DNA"/>
</dbReference>
<accession>A0AA95EUR3</accession>
<reference evidence="1" key="1">
    <citation type="submission" date="2023-03" db="EMBL/GenBank/DDBJ databases">
        <title>Andean soil-derived lignocellulolytic bacterial consortium as a source of novel taxa and putative plastic-active enzymes.</title>
        <authorList>
            <person name="Diaz-Garcia L."/>
            <person name="Chuvochina M."/>
            <person name="Feuerriegel G."/>
            <person name="Bunk B."/>
            <person name="Sproer C."/>
            <person name="Streit W.R."/>
            <person name="Rodriguez L.M."/>
            <person name="Overmann J."/>
            <person name="Jimenez D.J."/>
        </authorList>
    </citation>
    <scope>NUCLEOTIDE SEQUENCE</scope>
    <source>
        <strain evidence="1">MAG 2441</strain>
    </source>
</reference>
<keyword evidence="2" id="KW-1185">Reference proteome</keyword>
<gene>
    <name evidence="1" type="ORF">P0Y55_11825</name>
</gene>